<reference evidence="1 2" key="1">
    <citation type="submission" date="2018-03" db="EMBL/GenBank/DDBJ databases">
        <title>Genomic Encyclopedia of Type Strains, Phase III (KMG-III): the genomes of soil and plant-associated and newly described type strains.</title>
        <authorList>
            <person name="Whitman W."/>
        </authorList>
    </citation>
    <scope>NUCLEOTIDE SEQUENCE [LARGE SCALE GENOMIC DNA]</scope>
    <source>
        <strain evidence="1 2">CGMCC 1.12484</strain>
    </source>
</reference>
<dbReference type="AlphaFoldDB" id="A0A2T0VFN4"/>
<name>A0A2T0VFN4_9MICO</name>
<organism evidence="1 2">
    <name type="scientific">Glaciihabitans tibetensis</name>
    <dbReference type="NCBI Taxonomy" id="1266600"/>
    <lineage>
        <taxon>Bacteria</taxon>
        <taxon>Bacillati</taxon>
        <taxon>Actinomycetota</taxon>
        <taxon>Actinomycetes</taxon>
        <taxon>Micrococcales</taxon>
        <taxon>Microbacteriaceae</taxon>
        <taxon>Glaciihabitans</taxon>
    </lineage>
</organism>
<dbReference type="Proteomes" id="UP000237983">
    <property type="component" value="Unassembled WGS sequence"/>
</dbReference>
<dbReference type="InterPro" id="IPR027417">
    <property type="entry name" value="P-loop_NTPase"/>
</dbReference>
<dbReference type="EMBL" id="PVTL01000003">
    <property type="protein sequence ID" value="PRY69027.1"/>
    <property type="molecule type" value="Genomic_DNA"/>
</dbReference>
<dbReference type="RefSeq" id="WP_146134343.1">
    <property type="nucleotide sequence ID" value="NZ_PVTL01000003.1"/>
</dbReference>
<gene>
    <name evidence="1" type="ORF">B0I08_103233</name>
</gene>
<keyword evidence="2" id="KW-1185">Reference proteome</keyword>
<proteinExistence type="predicted"/>
<sequence length="117" mass="12974">MTLANAERHARVMAGLRDAGCDVRQVTLLAGRDVVVRRLRSRLETGRGWTAQQYSRVAPVLSGPQFAPHLDTTDRSVSEVADEIARIVGVELGPADPNPVRAGWRRMLVQLRHVRRG</sequence>
<evidence type="ECO:0000313" key="2">
    <source>
        <dbReference type="Proteomes" id="UP000237983"/>
    </source>
</evidence>
<evidence type="ECO:0000313" key="1">
    <source>
        <dbReference type="EMBL" id="PRY69027.1"/>
    </source>
</evidence>
<protein>
    <recommendedName>
        <fullName evidence="3">AAA domain-containing protein</fullName>
    </recommendedName>
</protein>
<dbReference type="Gene3D" id="3.40.50.300">
    <property type="entry name" value="P-loop containing nucleotide triphosphate hydrolases"/>
    <property type="match status" value="1"/>
</dbReference>
<evidence type="ECO:0008006" key="3">
    <source>
        <dbReference type="Google" id="ProtNLM"/>
    </source>
</evidence>
<dbReference type="OrthoDB" id="9799092at2"/>
<comment type="caution">
    <text evidence="1">The sequence shown here is derived from an EMBL/GenBank/DDBJ whole genome shotgun (WGS) entry which is preliminary data.</text>
</comment>
<accession>A0A2T0VFN4</accession>